<accession>A0A0C3JXC8</accession>
<proteinExistence type="predicted"/>
<feature type="compositionally biased region" description="Basic and acidic residues" evidence="1">
    <location>
        <begin position="1"/>
        <end position="10"/>
    </location>
</feature>
<feature type="region of interest" description="Disordered" evidence="1">
    <location>
        <begin position="1"/>
        <end position="57"/>
    </location>
</feature>
<dbReference type="AlphaFoldDB" id="A0A0C3JXC8"/>
<name>A0A0C3JXC8_PISTI</name>
<dbReference type="HOGENOM" id="CLU_2997433_0_0_1"/>
<evidence type="ECO:0000313" key="2">
    <source>
        <dbReference type="EMBL" id="KIO02057.1"/>
    </source>
</evidence>
<evidence type="ECO:0000313" key="3">
    <source>
        <dbReference type="Proteomes" id="UP000054217"/>
    </source>
</evidence>
<protein>
    <submittedName>
        <fullName evidence="2">Uncharacterized protein</fullName>
    </submittedName>
</protein>
<keyword evidence="3" id="KW-1185">Reference proteome</keyword>
<dbReference type="Proteomes" id="UP000054217">
    <property type="component" value="Unassembled WGS sequence"/>
</dbReference>
<reference evidence="3" key="2">
    <citation type="submission" date="2015-01" db="EMBL/GenBank/DDBJ databases">
        <title>Evolutionary Origins and Diversification of the Mycorrhizal Mutualists.</title>
        <authorList>
            <consortium name="DOE Joint Genome Institute"/>
            <consortium name="Mycorrhizal Genomics Consortium"/>
            <person name="Kohler A."/>
            <person name="Kuo A."/>
            <person name="Nagy L.G."/>
            <person name="Floudas D."/>
            <person name="Copeland A."/>
            <person name="Barry K.W."/>
            <person name="Cichocki N."/>
            <person name="Veneault-Fourrey C."/>
            <person name="LaButti K."/>
            <person name="Lindquist E.A."/>
            <person name="Lipzen A."/>
            <person name="Lundell T."/>
            <person name="Morin E."/>
            <person name="Murat C."/>
            <person name="Riley R."/>
            <person name="Ohm R."/>
            <person name="Sun H."/>
            <person name="Tunlid A."/>
            <person name="Henrissat B."/>
            <person name="Grigoriev I.V."/>
            <person name="Hibbett D.S."/>
            <person name="Martin F."/>
        </authorList>
    </citation>
    <scope>NUCLEOTIDE SEQUENCE [LARGE SCALE GENOMIC DNA]</scope>
    <source>
        <strain evidence="3">Marx 270</strain>
    </source>
</reference>
<dbReference type="InParanoid" id="A0A0C3JXC8"/>
<feature type="compositionally biased region" description="Basic and acidic residues" evidence="1">
    <location>
        <begin position="39"/>
        <end position="57"/>
    </location>
</feature>
<dbReference type="EMBL" id="KN831983">
    <property type="protein sequence ID" value="KIO02057.1"/>
    <property type="molecule type" value="Genomic_DNA"/>
</dbReference>
<gene>
    <name evidence="2" type="ORF">M404DRAFT_711617</name>
</gene>
<sequence length="57" mass="6421">MKNREDEEYRPILFTSTPSIPTPPDPDSSLLTKQGTRGYNHEMKSTRGTRGEALDPT</sequence>
<reference evidence="2 3" key="1">
    <citation type="submission" date="2014-04" db="EMBL/GenBank/DDBJ databases">
        <authorList>
            <consortium name="DOE Joint Genome Institute"/>
            <person name="Kuo A."/>
            <person name="Kohler A."/>
            <person name="Costa M.D."/>
            <person name="Nagy L.G."/>
            <person name="Floudas D."/>
            <person name="Copeland A."/>
            <person name="Barry K.W."/>
            <person name="Cichocki N."/>
            <person name="Veneault-Fourrey C."/>
            <person name="LaButti K."/>
            <person name="Lindquist E.A."/>
            <person name="Lipzen A."/>
            <person name="Lundell T."/>
            <person name="Morin E."/>
            <person name="Murat C."/>
            <person name="Sun H."/>
            <person name="Tunlid A."/>
            <person name="Henrissat B."/>
            <person name="Grigoriev I.V."/>
            <person name="Hibbett D.S."/>
            <person name="Martin F."/>
            <person name="Nordberg H.P."/>
            <person name="Cantor M.N."/>
            <person name="Hua S.X."/>
        </authorList>
    </citation>
    <scope>NUCLEOTIDE SEQUENCE [LARGE SCALE GENOMIC DNA]</scope>
    <source>
        <strain evidence="2 3">Marx 270</strain>
    </source>
</reference>
<organism evidence="2 3">
    <name type="scientific">Pisolithus tinctorius Marx 270</name>
    <dbReference type="NCBI Taxonomy" id="870435"/>
    <lineage>
        <taxon>Eukaryota</taxon>
        <taxon>Fungi</taxon>
        <taxon>Dikarya</taxon>
        <taxon>Basidiomycota</taxon>
        <taxon>Agaricomycotina</taxon>
        <taxon>Agaricomycetes</taxon>
        <taxon>Agaricomycetidae</taxon>
        <taxon>Boletales</taxon>
        <taxon>Sclerodermatineae</taxon>
        <taxon>Pisolithaceae</taxon>
        <taxon>Pisolithus</taxon>
    </lineage>
</organism>
<evidence type="ECO:0000256" key="1">
    <source>
        <dbReference type="SAM" id="MobiDB-lite"/>
    </source>
</evidence>